<accession>A0A1F5TGX6</accession>
<reference evidence="1 2" key="1">
    <citation type="journal article" date="2016" name="Nat. Commun.">
        <title>Thousands of microbial genomes shed light on interconnected biogeochemical processes in an aquifer system.</title>
        <authorList>
            <person name="Anantharaman K."/>
            <person name="Brown C.T."/>
            <person name="Hug L.A."/>
            <person name="Sharon I."/>
            <person name="Castelle C.J."/>
            <person name="Probst A.J."/>
            <person name="Thomas B.C."/>
            <person name="Singh A."/>
            <person name="Wilkins M.J."/>
            <person name="Karaoz U."/>
            <person name="Brodie E.L."/>
            <person name="Williams K.H."/>
            <person name="Hubbard S.S."/>
            <person name="Banfield J.F."/>
        </authorList>
    </citation>
    <scope>NUCLEOTIDE SEQUENCE [LARGE SCALE GENOMIC DNA]</scope>
</reference>
<organism evidence="1 2">
    <name type="scientific">Candidatus Falkowbacteria bacterium RIFOXYC2_FULL_48_21</name>
    <dbReference type="NCBI Taxonomy" id="1798005"/>
    <lineage>
        <taxon>Bacteria</taxon>
        <taxon>Candidatus Falkowiibacteriota</taxon>
    </lineage>
</organism>
<gene>
    <name evidence="1" type="ORF">A2482_04260</name>
</gene>
<comment type="caution">
    <text evidence="1">The sequence shown here is derived from an EMBL/GenBank/DDBJ whole genome shotgun (WGS) entry which is preliminary data.</text>
</comment>
<evidence type="ECO:0000313" key="1">
    <source>
        <dbReference type="EMBL" id="OGF38164.1"/>
    </source>
</evidence>
<dbReference type="EMBL" id="MFGM01000007">
    <property type="protein sequence ID" value="OGF38164.1"/>
    <property type="molecule type" value="Genomic_DNA"/>
</dbReference>
<name>A0A1F5TGX6_9BACT</name>
<dbReference type="Proteomes" id="UP000178656">
    <property type="component" value="Unassembled WGS sequence"/>
</dbReference>
<proteinExistence type="predicted"/>
<dbReference type="AlphaFoldDB" id="A0A1F5TGX6"/>
<evidence type="ECO:0000313" key="2">
    <source>
        <dbReference type="Proteomes" id="UP000178656"/>
    </source>
</evidence>
<protein>
    <submittedName>
        <fullName evidence="1">Uncharacterized protein</fullName>
    </submittedName>
</protein>
<sequence>MRGRRKKMETESKNNSGFMLVWFVILAVQTCSMETNLEKRISAAQDTCSSVSAGVEQLANKVDVGQKWDAVRAREMMDQSASVEKQKKVCDGWSGTAWVVGGRSVLCAFGYIEMHTGQLKAVRAKCESSGGKYLGFNQDLLCDLSEVK</sequence>